<feature type="transmembrane region" description="Helical" evidence="1">
    <location>
        <begin position="32"/>
        <end position="54"/>
    </location>
</feature>
<name>A0ABY4JSP4_9BACI</name>
<accession>A0ABY4JSP4</accession>
<proteinExistence type="predicted"/>
<keyword evidence="1" id="KW-1133">Transmembrane helix</keyword>
<evidence type="ECO:0000313" key="2">
    <source>
        <dbReference type="EMBL" id="UPM56095.1"/>
    </source>
</evidence>
<evidence type="ECO:0000313" key="3">
    <source>
        <dbReference type="Proteomes" id="UP000830639"/>
    </source>
</evidence>
<reference evidence="2 3" key="1">
    <citation type="submission" date="2022-04" db="EMBL/GenBank/DDBJ databases">
        <title>Mechanism of arsenic methylation and mitigation arsenic toxicity by Bacillus sp. LH14 from an Arsenic-Contaminated Paddy Soil.</title>
        <authorList>
            <person name="Wang D."/>
        </authorList>
    </citation>
    <scope>NUCLEOTIDE SEQUENCE [LARGE SCALE GENOMIC DNA]</scope>
    <source>
        <strain evidence="2 3">LH14</strain>
    </source>
</reference>
<keyword evidence="1" id="KW-0472">Membrane</keyword>
<protein>
    <submittedName>
        <fullName evidence="2">Uncharacterized protein</fullName>
    </submittedName>
</protein>
<dbReference type="RefSeq" id="WP_248269010.1">
    <property type="nucleotide sequence ID" value="NZ_CP096034.1"/>
</dbReference>
<organism evidence="2 3">
    <name type="scientific">Gottfriedia acidiceleris</name>
    <dbReference type="NCBI Taxonomy" id="371036"/>
    <lineage>
        <taxon>Bacteria</taxon>
        <taxon>Bacillati</taxon>
        <taxon>Bacillota</taxon>
        <taxon>Bacilli</taxon>
        <taxon>Bacillales</taxon>
        <taxon>Bacillaceae</taxon>
        <taxon>Gottfriedia</taxon>
    </lineage>
</organism>
<gene>
    <name evidence="2" type="ORF">MY490_09780</name>
</gene>
<dbReference type="Proteomes" id="UP000830639">
    <property type="component" value="Chromosome"/>
</dbReference>
<sequence length="55" mass="6312">MSILELLGCFTVVFVLSYFIDSKYKKTKKKHIVIGIVITTLLAFIIQSGIRFLFN</sequence>
<keyword evidence="1" id="KW-0812">Transmembrane</keyword>
<dbReference type="EMBL" id="CP096034">
    <property type="protein sequence ID" value="UPM56095.1"/>
    <property type="molecule type" value="Genomic_DNA"/>
</dbReference>
<keyword evidence="3" id="KW-1185">Reference proteome</keyword>
<evidence type="ECO:0000256" key="1">
    <source>
        <dbReference type="SAM" id="Phobius"/>
    </source>
</evidence>